<dbReference type="OrthoDB" id="9801424at2"/>
<dbReference type="GO" id="GO:0003824">
    <property type="term" value="F:catalytic activity"/>
    <property type="evidence" value="ECO:0007669"/>
    <property type="project" value="InterPro"/>
</dbReference>
<dbReference type="SMART" id="SM00729">
    <property type="entry name" value="Elp3"/>
    <property type="match status" value="1"/>
</dbReference>
<keyword evidence="2" id="KW-0949">S-adenosyl-L-methionine</keyword>
<dbReference type="GO" id="GO:0051536">
    <property type="term" value="F:iron-sulfur cluster binding"/>
    <property type="evidence" value="ECO:0007669"/>
    <property type="project" value="UniProtKB-KW"/>
</dbReference>
<comment type="cofactor">
    <cofactor evidence="1">
        <name>[4Fe-4S] cluster</name>
        <dbReference type="ChEBI" id="CHEBI:49883"/>
    </cofactor>
</comment>
<dbReference type="Gene3D" id="3.80.30.20">
    <property type="entry name" value="tm_1862 like domain"/>
    <property type="match status" value="1"/>
</dbReference>
<reference evidence="8" key="1">
    <citation type="submission" date="2017-09" db="EMBL/GenBank/DDBJ databases">
        <authorList>
            <person name="Varghese N."/>
            <person name="Submissions S."/>
        </authorList>
    </citation>
    <scope>NUCLEOTIDE SEQUENCE [LARGE SCALE GENOMIC DNA]</scope>
    <source>
        <strain evidence="8">USBA 140</strain>
    </source>
</reference>
<dbReference type="PROSITE" id="PS51918">
    <property type="entry name" value="RADICAL_SAM"/>
    <property type="match status" value="1"/>
</dbReference>
<evidence type="ECO:0000259" key="6">
    <source>
        <dbReference type="PROSITE" id="PS51918"/>
    </source>
</evidence>
<keyword evidence="3" id="KW-0479">Metal-binding</keyword>
<keyword evidence="8" id="KW-1185">Reference proteome</keyword>
<dbReference type="SFLD" id="SFLDS00029">
    <property type="entry name" value="Radical_SAM"/>
    <property type="match status" value="1"/>
</dbReference>
<proteinExistence type="predicted"/>
<accession>A0A286GGE3</accession>
<protein>
    <submittedName>
        <fullName evidence="7">Radical SAM superfamily protein</fullName>
    </submittedName>
</protein>
<evidence type="ECO:0000256" key="2">
    <source>
        <dbReference type="ARBA" id="ARBA00022691"/>
    </source>
</evidence>
<dbReference type="InterPro" id="IPR023404">
    <property type="entry name" value="rSAM_horseshoe"/>
</dbReference>
<feature type="domain" description="Radical SAM core" evidence="6">
    <location>
        <begin position="253"/>
        <end position="481"/>
    </location>
</feature>
<dbReference type="EMBL" id="OCNJ01000004">
    <property type="protein sequence ID" value="SOD94568.1"/>
    <property type="molecule type" value="Genomic_DNA"/>
</dbReference>
<evidence type="ECO:0000313" key="8">
    <source>
        <dbReference type="Proteomes" id="UP000219621"/>
    </source>
</evidence>
<keyword evidence="4" id="KW-0408">Iron</keyword>
<dbReference type="InterPro" id="IPR007197">
    <property type="entry name" value="rSAM"/>
</dbReference>
<dbReference type="CDD" id="cd01335">
    <property type="entry name" value="Radical_SAM"/>
    <property type="match status" value="1"/>
</dbReference>
<sequence>MTVALSPLPLRARGRAARPPTAGGGAAPLPPVRTTAGVRALIVDLNNFASFPTLAVGLLVGSLRDAGHSVEVLCPLAYDVPAALRERRETLRDHLARRIHLSTWAPFRSVRDAARVARAWWTGRPHPVVLREVARALEQKPDVLLLSAYLQHYASVVEIGWLAARAGVPLVLGGPMFNVGGIAEAWRAVPGLTALVGGEVDLCLPDLVATAAASGDLLRFPGVTLPDGRRSRPAPPLRPLDACPLPDFTDFPWDRYPFRIIPIMTGRGCQWSRCRFCSDVVSASGRTYRSRSLGSVLAEMDEQARRYGTGNFLFLDLKLNSNPGLFRGLIEEIPRTVPGAQWVGTVHVDQRADNGLSRGDLRAAAAAGMRRISFGLESGSQRLLDAMDKGSSVEANSAFIRHAWEAGLSVRCTLFKGYPGETADDLEQTAEFLERHAPYLDRVRFNEFAILEDTPVYDEVKASATALEELTLGAEDRRSGRTRADHRAAGSPAYRRAKARALAVVHAINRREVRRAARAFDGLM</sequence>
<dbReference type="PANTHER" id="PTHR43409">
    <property type="entry name" value="ANAEROBIC MAGNESIUM-PROTOPORPHYRIN IX MONOMETHYL ESTER CYCLASE-RELATED"/>
    <property type="match status" value="1"/>
</dbReference>
<dbReference type="Proteomes" id="UP000219621">
    <property type="component" value="Unassembled WGS sequence"/>
</dbReference>
<keyword evidence="5" id="KW-0411">Iron-sulfur</keyword>
<dbReference type="SUPFAM" id="SSF102114">
    <property type="entry name" value="Radical SAM enzymes"/>
    <property type="match status" value="1"/>
</dbReference>
<dbReference type="AlphaFoldDB" id="A0A286GGE3"/>
<dbReference type="InterPro" id="IPR051198">
    <property type="entry name" value="BchE-like"/>
</dbReference>
<name>A0A286GGE3_9PROT</name>
<dbReference type="InterPro" id="IPR058240">
    <property type="entry name" value="rSAM_sf"/>
</dbReference>
<evidence type="ECO:0000256" key="1">
    <source>
        <dbReference type="ARBA" id="ARBA00001966"/>
    </source>
</evidence>
<dbReference type="SFLD" id="SFLDG01082">
    <property type="entry name" value="B12-binding_domain_containing"/>
    <property type="match status" value="1"/>
</dbReference>
<dbReference type="GO" id="GO:0046872">
    <property type="term" value="F:metal ion binding"/>
    <property type="evidence" value="ECO:0007669"/>
    <property type="project" value="UniProtKB-KW"/>
</dbReference>
<evidence type="ECO:0000256" key="4">
    <source>
        <dbReference type="ARBA" id="ARBA00023004"/>
    </source>
</evidence>
<gene>
    <name evidence="7" type="ORF">SAMN05421508_10433</name>
</gene>
<dbReference type="Pfam" id="PF04055">
    <property type="entry name" value="Radical_SAM"/>
    <property type="match status" value="1"/>
</dbReference>
<evidence type="ECO:0000313" key="7">
    <source>
        <dbReference type="EMBL" id="SOD94568.1"/>
    </source>
</evidence>
<dbReference type="InterPro" id="IPR006638">
    <property type="entry name" value="Elp3/MiaA/NifB-like_rSAM"/>
</dbReference>
<organism evidence="7 8">
    <name type="scientific">Caenispirillum bisanense</name>
    <dbReference type="NCBI Taxonomy" id="414052"/>
    <lineage>
        <taxon>Bacteria</taxon>
        <taxon>Pseudomonadati</taxon>
        <taxon>Pseudomonadota</taxon>
        <taxon>Alphaproteobacteria</taxon>
        <taxon>Rhodospirillales</taxon>
        <taxon>Novispirillaceae</taxon>
        <taxon>Caenispirillum</taxon>
    </lineage>
</organism>
<evidence type="ECO:0000256" key="5">
    <source>
        <dbReference type="ARBA" id="ARBA00023014"/>
    </source>
</evidence>
<evidence type="ECO:0000256" key="3">
    <source>
        <dbReference type="ARBA" id="ARBA00022723"/>
    </source>
</evidence>
<dbReference type="RefSeq" id="WP_097279011.1">
    <property type="nucleotide sequence ID" value="NZ_OCNJ01000004.1"/>
</dbReference>